<sequence>MAAFAADPAPAGQEPGLRPVDRALMRGWVATHPDWPPPPLAAEARARLQPGRPLPPGIEARPLPPALTVRLTYFPGYRYLAAGADLLLVAARTGLVASILPDAFLPQPEEAASEGKGPPPPVAGATVPEDGGHAPALAGAEASPGPLPPPASIARPAAMSPAPGDPPLPSGPAPESPSP</sequence>
<accession>A0A4R4D5Y2</accession>
<feature type="region of interest" description="Disordered" evidence="1">
    <location>
        <begin position="108"/>
        <end position="179"/>
    </location>
</feature>
<dbReference type="AlphaFoldDB" id="A0A4R4D5Y2"/>
<reference evidence="2 3" key="1">
    <citation type="submission" date="2019-03" db="EMBL/GenBank/DDBJ databases">
        <title>Paracraurococcus aquatilis NE82 genome sequence.</title>
        <authorList>
            <person name="Zhao Y."/>
            <person name="Du Z."/>
        </authorList>
    </citation>
    <scope>NUCLEOTIDE SEQUENCE [LARGE SCALE GENOMIC DNA]</scope>
    <source>
        <strain evidence="2 3">NE82</strain>
    </source>
</reference>
<comment type="caution">
    <text evidence="2">The sequence shown here is derived from an EMBL/GenBank/DDBJ whole genome shotgun (WGS) entry which is preliminary data.</text>
</comment>
<name>A0A4R4D5Y2_9PROT</name>
<dbReference type="RefSeq" id="WP_132295819.1">
    <property type="nucleotide sequence ID" value="NZ_SKBM01000035.1"/>
</dbReference>
<evidence type="ECO:0000313" key="2">
    <source>
        <dbReference type="EMBL" id="TCZ53914.1"/>
    </source>
</evidence>
<dbReference type="Proteomes" id="UP000295023">
    <property type="component" value="Unassembled WGS sequence"/>
</dbReference>
<dbReference type="EMBL" id="SKBM01000035">
    <property type="protein sequence ID" value="TCZ53914.1"/>
    <property type="molecule type" value="Genomic_DNA"/>
</dbReference>
<organism evidence="2 3">
    <name type="scientific">Roseicella aquatilis</name>
    <dbReference type="NCBI Taxonomy" id="2527868"/>
    <lineage>
        <taxon>Bacteria</taxon>
        <taxon>Pseudomonadati</taxon>
        <taxon>Pseudomonadota</taxon>
        <taxon>Alphaproteobacteria</taxon>
        <taxon>Acetobacterales</taxon>
        <taxon>Roseomonadaceae</taxon>
        <taxon>Roseicella</taxon>
    </lineage>
</organism>
<evidence type="ECO:0000256" key="1">
    <source>
        <dbReference type="SAM" id="MobiDB-lite"/>
    </source>
</evidence>
<dbReference type="Gene3D" id="3.10.450.160">
    <property type="entry name" value="inner membrane protein cigr"/>
    <property type="match status" value="1"/>
</dbReference>
<feature type="compositionally biased region" description="Pro residues" evidence="1">
    <location>
        <begin position="163"/>
        <end position="179"/>
    </location>
</feature>
<keyword evidence="3" id="KW-1185">Reference proteome</keyword>
<gene>
    <name evidence="2" type="ORF">EXY23_23755</name>
</gene>
<proteinExistence type="predicted"/>
<evidence type="ECO:0000313" key="3">
    <source>
        <dbReference type="Proteomes" id="UP000295023"/>
    </source>
</evidence>
<protein>
    <submittedName>
        <fullName evidence="2">Uncharacterized protein</fullName>
    </submittedName>
</protein>